<dbReference type="InterPro" id="IPR005202">
    <property type="entry name" value="TF_GRAS"/>
</dbReference>
<feature type="non-terminal residue" evidence="6">
    <location>
        <position position="1"/>
    </location>
</feature>
<keyword evidence="2" id="KW-0805">Transcription regulation</keyword>
<accession>A0A392VJF3</accession>
<organism evidence="6 7">
    <name type="scientific">Trifolium medium</name>
    <dbReference type="NCBI Taxonomy" id="97028"/>
    <lineage>
        <taxon>Eukaryota</taxon>
        <taxon>Viridiplantae</taxon>
        <taxon>Streptophyta</taxon>
        <taxon>Embryophyta</taxon>
        <taxon>Tracheophyta</taxon>
        <taxon>Spermatophyta</taxon>
        <taxon>Magnoliopsida</taxon>
        <taxon>eudicotyledons</taxon>
        <taxon>Gunneridae</taxon>
        <taxon>Pentapetalae</taxon>
        <taxon>rosids</taxon>
        <taxon>fabids</taxon>
        <taxon>Fabales</taxon>
        <taxon>Fabaceae</taxon>
        <taxon>Papilionoideae</taxon>
        <taxon>50 kb inversion clade</taxon>
        <taxon>NPAAA clade</taxon>
        <taxon>Hologalegina</taxon>
        <taxon>IRL clade</taxon>
        <taxon>Trifolieae</taxon>
        <taxon>Trifolium</taxon>
    </lineage>
</organism>
<name>A0A392VJF3_9FABA</name>
<evidence type="ECO:0000256" key="5">
    <source>
        <dbReference type="PROSITE-ProRule" id="PRU01191"/>
    </source>
</evidence>
<evidence type="ECO:0000256" key="1">
    <source>
        <dbReference type="ARBA" id="ARBA00004123"/>
    </source>
</evidence>
<comment type="caution">
    <text evidence="5">Lacks conserved residue(s) required for the propagation of feature annotation.</text>
</comment>
<dbReference type="GO" id="GO:0005634">
    <property type="term" value="C:nucleus"/>
    <property type="evidence" value="ECO:0007669"/>
    <property type="project" value="UniProtKB-SubCell"/>
</dbReference>
<evidence type="ECO:0000313" key="7">
    <source>
        <dbReference type="Proteomes" id="UP000265520"/>
    </source>
</evidence>
<dbReference type="Proteomes" id="UP000265520">
    <property type="component" value="Unassembled WGS sequence"/>
</dbReference>
<keyword evidence="3" id="KW-0804">Transcription</keyword>
<dbReference type="Pfam" id="PF03514">
    <property type="entry name" value="GRAS"/>
    <property type="match status" value="1"/>
</dbReference>
<evidence type="ECO:0000256" key="4">
    <source>
        <dbReference type="ARBA" id="ARBA00023242"/>
    </source>
</evidence>
<protein>
    <submittedName>
        <fullName evidence="6">Scarecrow-like protein 5-like</fullName>
    </submittedName>
</protein>
<dbReference type="PROSITE" id="PS50985">
    <property type="entry name" value="GRAS"/>
    <property type="match status" value="1"/>
</dbReference>
<comment type="subcellular location">
    <subcellularLocation>
        <location evidence="1">Nucleus</location>
    </subcellularLocation>
</comment>
<dbReference type="GO" id="GO:0009610">
    <property type="term" value="P:response to symbiotic fungus"/>
    <property type="evidence" value="ECO:0007669"/>
    <property type="project" value="UniProtKB-ARBA"/>
</dbReference>
<keyword evidence="4" id="KW-0539">Nucleus</keyword>
<sequence length="71" mass="8196">EFNAVRVPASEVQLEDFELRPDEAVAVNFALMLHHIPDESVNIHNHRDRLLRLAKHISPKVVTLVEQEFNT</sequence>
<evidence type="ECO:0000313" key="6">
    <source>
        <dbReference type="EMBL" id="MCI86935.1"/>
    </source>
</evidence>
<evidence type="ECO:0000256" key="3">
    <source>
        <dbReference type="ARBA" id="ARBA00023163"/>
    </source>
</evidence>
<keyword evidence="7" id="KW-1185">Reference proteome</keyword>
<evidence type="ECO:0000256" key="2">
    <source>
        <dbReference type="ARBA" id="ARBA00023015"/>
    </source>
</evidence>
<feature type="non-terminal residue" evidence="6">
    <location>
        <position position="71"/>
    </location>
</feature>
<comment type="similarity">
    <text evidence="5">Belongs to the GRAS family.</text>
</comment>
<reference evidence="6 7" key="1">
    <citation type="journal article" date="2018" name="Front. Plant Sci.">
        <title>Red Clover (Trifolium pratense) and Zigzag Clover (T. medium) - A Picture of Genomic Similarities and Differences.</title>
        <authorList>
            <person name="Dluhosova J."/>
            <person name="Istvanek J."/>
            <person name="Nedelnik J."/>
            <person name="Repkova J."/>
        </authorList>
    </citation>
    <scope>NUCLEOTIDE SEQUENCE [LARGE SCALE GENOMIC DNA]</scope>
    <source>
        <strain evidence="7">cv. 10/8</strain>
        <tissue evidence="6">Leaf</tissue>
    </source>
</reference>
<proteinExistence type="inferred from homology"/>
<dbReference type="AlphaFoldDB" id="A0A392VJF3"/>
<dbReference type="EMBL" id="LXQA011153500">
    <property type="protein sequence ID" value="MCI86935.1"/>
    <property type="molecule type" value="Genomic_DNA"/>
</dbReference>
<comment type="caution">
    <text evidence="6">The sequence shown here is derived from an EMBL/GenBank/DDBJ whole genome shotgun (WGS) entry which is preliminary data.</text>
</comment>